<sequence length="398" mass="43044">MKATLINSMQMISEKTINLVRDALGLPGDPASHRVVVAMSGGVDSSVAAGLVKAAGFDAIGITLQLYDHGEAIARKGACCAGQDIHDARQVAEHLGMPHYVLDYESRFADSVINDFIDSYLVGETPIPCITCNQTVKFADLLRQSRELGAVALVTGHYVENRARGDESGHFDMLTPYDMARDQSYFLFATTQEQLDYLRFPLAKISKEETRQIALDLGLDIAAKPDSQDICFVPNGNYGDVIRKLRPEADRPGSIVHEDGRVLGEHGGIIDYTIGQRRGLGIADKAPLYVNRLDPQTATVYVGPKQTLLRNCVLLKDLNWIAPGDWNSVSNTDTVYVKLRSTRPAAPATINNRKGEVAVKLDEGEYGLSPGQACVIYDGPGPGAKVLGGGFIASALQV</sequence>
<evidence type="ECO:0000259" key="8">
    <source>
        <dbReference type="Pfam" id="PF20258"/>
    </source>
</evidence>
<evidence type="ECO:0000256" key="2">
    <source>
        <dbReference type="ARBA" id="ARBA00022679"/>
    </source>
</evidence>
<dbReference type="GO" id="GO:0103016">
    <property type="term" value="F:tRNA-uridine 2-sulfurtransferase activity"/>
    <property type="evidence" value="ECO:0007669"/>
    <property type="project" value="UniProtKB-EC"/>
</dbReference>
<evidence type="ECO:0000256" key="1">
    <source>
        <dbReference type="ARBA" id="ARBA00022555"/>
    </source>
</evidence>
<dbReference type="EC" id="2.8.1.13" evidence="10"/>
<dbReference type="InterPro" id="IPR046885">
    <property type="entry name" value="MnmA-like_C"/>
</dbReference>
<dbReference type="AlphaFoldDB" id="A0A3B0SHP1"/>
<dbReference type="NCBIfam" id="TIGR00420">
    <property type="entry name" value="trmU"/>
    <property type="match status" value="1"/>
</dbReference>
<keyword evidence="7" id="KW-1015">Disulfide bond</keyword>
<proteinExistence type="inferred from homology"/>
<dbReference type="Pfam" id="PF03054">
    <property type="entry name" value="tRNA_Me_trans"/>
    <property type="match status" value="1"/>
</dbReference>
<keyword evidence="6" id="KW-0694">RNA-binding</keyword>
<reference evidence="10" key="1">
    <citation type="submission" date="2018-06" db="EMBL/GenBank/DDBJ databases">
        <authorList>
            <person name="Zhirakovskaya E."/>
        </authorList>
    </citation>
    <scope>NUCLEOTIDE SEQUENCE</scope>
</reference>
<keyword evidence="1" id="KW-0820">tRNA-binding</keyword>
<keyword evidence="2 10" id="KW-0808">Transferase</keyword>
<feature type="domain" description="tRNA-specific 2-thiouridylase MnmA-like C-terminal" evidence="8">
    <location>
        <begin position="312"/>
        <end position="392"/>
    </location>
</feature>
<dbReference type="InterPro" id="IPR023382">
    <property type="entry name" value="MnmA-like_central_sf"/>
</dbReference>
<evidence type="ECO:0000256" key="6">
    <source>
        <dbReference type="ARBA" id="ARBA00022884"/>
    </source>
</evidence>
<dbReference type="InterPro" id="IPR004506">
    <property type="entry name" value="MnmA-like"/>
</dbReference>
<dbReference type="PANTHER" id="PTHR11933:SF5">
    <property type="entry name" value="MITOCHONDRIAL TRNA-SPECIFIC 2-THIOURIDYLASE 1"/>
    <property type="match status" value="1"/>
</dbReference>
<dbReference type="SUPFAM" id="SSF52402">
    <property type="entry name" value="Adenine nucleotide alpha hydrolases-like"/>
    <property type="match status" value="1"/>
</dbReference>
<dbReference type="PANTHER" id="PTHR11933">
    <property type="entry name" value="TRNA 5-METHYLAMINOMETHYL-2-THIOURIDYLATE -METHYLTRANSFERASE"/>
    <property type="match status" value="1"/>
</dbReference>
<keyword evidence="4" id="KW-0547">Nucleotide-binding</keyword>
<dbReference type="Gene3D" id="3.40.50.620">
    <property type="entry name" value="HUPs"/>
    <property type="match status" value="1"/>
</dbReference>
<dbReference type="EMBL" id="UOEC01000174">
    <property type="protein sequence ID" value="VAW00349.1"/>
    <property type="molecule type" value="Genomic_DNA"/>
</dbReference>
<accession>A0A3B0SHP1</accession>
<dbReference type="Pfam" id="PF20259">
    <property type="entry name" value="tRNA_Me_trans_M"/>
    <property type="match status" value="1"/>
</dbReference>
<evidence type="ECO:0000256" key="7">
    <source>
        <dbReference type="ARBA" id="ARBA00023157"/>
    </source>
</evidence>
<dbReference type="CDD" id="cd01998">
    <property type="entry name" value="MnmA_TRMU-like"/>
    <property type="match status" value="1"/>
</dbReference>
<dbReference type="HAMAP" id="MF_00144">
    <property type="entry name" value="tRNA_thiouridyl_MnmA"/>
    <property type="match status" value="1"/>
</dbReference>
<dbReference type="InterPro" id="IPR046884">
    <property type="entry name" value="MnmA-like_central"/>
</dbReference>
<dbReference type="Gene3D" id="2.30.30.280">
    <property type="entry name" value="Adenine nucleotide alpha hydrolases-like domains"/>
    <property type="match status" value="1"/>
</dbReference>
<dbReference type="FunFam" id="3.40.50.620:FF:000115">
    <property type="entry name" value="tRNA-specific 2-thiouridylase MnmA"/>
    <property type="match status" value="1"/>
</dbReference>
<dbReference type="GO" id="GO:0000049">
    <property type="term" value="F:tRNA binding"/>
    <property type="evidence" value="ECO:0007669"/>
    <property type="project" value="UniProtKB-KW"/>
</dbReference>
<evidence type="ECO:0000259" key="9">
    <source>
        <dbReference type="Pfam" id="PF20259"/>
    </source>
</evidence>
<dbReference type="Gene3D" id="2.40.30.10">
    <property type="entry name" value="Translation factors"/>
    <property type="match status" value="1"/>
</dbReference>
<protein>
    <submittedName>
        <fullName evidence="10">tRNA-specific 2-thiouridylase MnmA</fullName>
        <ecNumber evidence="10">2.8.1.13</ecNumber>
    </submittedName>
</protein>
<organism evidence="10">
    <name type="scientific">hydrothermal vent metagenome</name>
    <dbReference type="NCBI Taxonomy" id="652676"/>
    <lineage>
        <taxon>unclassified sequences</taxon>
        <taxon>metagenomes</taxon>
        <taxon>ecological metagenomes</taxon>
    </lineage>
</organism>
<evidence type="ECO:0000256" key="3">
    <source>
        <dbReference type="ARBA" id="ARBA00022694"/>
    </source>
</evidence>
<keyword evidence="5" id="KW-0067">ATP-binding</keyword>
<feature type="domain" description="tRNA-specific 2-thiouridylase MnmA-like central" evidence="9">
    <location>
        <begin position="250"/>
        <end position="303"/>
    </location>
</feature>
<dbReference type="NCBIfam" id="NF001138">
    <property type="entry name" value="PRK00143.1"/>
    <property type="match status" value="1"/>
</dbReference>
<dbReference type="GO" id="GO:0002143">
    <property type="term" value="P:tRNA wobble position uridine thiolation"/>
    <property type="evidence" value="ECO:0007669"/>
    <property type="project" value="TreeGrafter"/>
</dbReference>
<evidence type="ECO:0000313" key="10">
    <source>
        <dbReference type="EMBL" id="VAW00349.1"/>
    </source>
</evidence>
<dbReference type="InterPro" id="IPR014729">
    <property type="entry name" value="Rossmann-like_a/b/a_fold"/>
</dbReference>
<gene>
    <name evidence="10" type="ORF">MNBD_ALPHA08-2387</name>
</gene>
<evidence type="ECO:0000256" key="5">
    <source>
        <dbReference type="ARBA" id="ARBA00022840"/>
    </source>
</evidence>
<dbReference type="FunFam" id="2.30.30.280:FF:000001">
    <property type="entry name" value="tRNA-specific 2-thiouridylase MnmA"/>
    <property type="match status" value="1"/>
</dbReference>
<dbReference type="GO" id="GO:0005524">
    <property type="term" value="F:ATP binding"/>
    <property type="evidence" value="ECO:0007669"/>
    <property type="project" value="UniProtKB-KW"/>
</dbReference>
<evidence type="ECO:0000256" key="4">
    <source>
        <dbReference type="ARBA" id="ARBA00022741"/>
    </source>
</evidence>
<name>A0A3B0SHP1_9ZZZZ</name>
<keyword evidence="3" id="KW-0819">tRNA processing</keyword>
<dbReference type="Pfam" id="PF20258">
    <property type="entry name" value="tRNA_Me_trans_C"/>
    <property type="match status" value="1"/>
</dbReference>